<dbReference type="InterPro" id="IPR045851">
    <property type="entry name" value="AMP-bd_C_sf"/>
</dbReference>
<evidence type="ECO:0000256" key="1">
    <source>
        <dbReference type="ARBA" id="ARBA00029454"/>
    </source>
</evidence>
<sequence>MLTVLQFDVSIAIGYGKTQMELELTCRSSCLSSCQANRGVLLKDTILALGGSEASRDATTTQQDIDKIDMVSQPDLLDIWKWNSAAPKVPPVRPRTAAAFVKDPIWLTRGVAGQPGRHARLYKTGHLVRYDLNGGLTFVGRKDTQAKINGQRVELQGSAKGLNSVIGDRLPQLDDHWAATIPASMIPSAYVPIEALPMEATGKIDGRRLRAIAEELAMEELIYTPLSSSAKLEFKALQTFKDREGLTIFNEGHGRESWTPEIDPTRTVGWSTTITPIHLSRAAIGHGIGSNVICHVKDTRRRLVKQWLGLLCFQQLEKEDGIFESISLDVPEEGTSLPASTLFNINVSIEGGTANYSITYNRHIAHQGLINKWIDSIGTSLTMICEILASRDASRTSCDYEFLQLDDQGLDQFQIHMIPTIESINKTLVEDVTPCSPMVDGTLLSQIRDPK</sequence>
<name>A0ABQ0CVL9_9HYPO</name>
<gene>
    <name evidence="2" type="primary">g5618</name>
    <name evidence="2" type="ORF">EsDP_00005618</name>
</gene>
<dbReference type="Gene3D" id="3.30.559.30">
    <property type="entry name" value="Nonribosomal peptide synthetase, condensation domain"/>
    <property type="match status" value="1"/>
</dbReference>
<comment type="caution">
    <text evidence="2">The sequence shown here is derived from an EMBL/GenBank/DDBJ whole genome shotgun (WGS) entry which is preliminary data.</text>
</comment>
<dbReference type="Proteomes" id="UP001562357">
    <property type="component" value="Unassembled WGS sequence"/>
</dbReference>
<evidence type="ECO:0000313" key="2">
    <source>
        <dbReference type="EMBL" id="GAB0137347.1"/>
    </source>
</evidence>
<dbReference type="SUPFAM" id="SSF56801">
    <property type="entry name" value="Acetyl-CoA synthetase-like"/>
    <property type="match status" value="1"/>
</dbReference>
<dbReference type="PANTHER" id="PTHR45398">
    <property type="match status" value="1"/>
</dbReference>
<evidence type="ECO:0000313" key="3">
    <source>
        <dbReference type="Proteomes" id="UP001562357"/>
    </source>
</evidence>
<dbReference type="EMBL" id="BAAFGZ010000270">
    <property type="protein sequence ID" value="GAB0137347.1"/>
    <property type="molecule type" value="Genomic_DNA"/>
</dbReference>
<accession>A0ABQ0CVL9</accession>
<proteinExistence type="inferred from homology"/>
<protein>
    <submittedName>
        <fullName evidence="2">Nrps</fullName>
    </submittedName>
</protein>
<reference evidence="3" key="1">
    <citation type="submission" date="2024-06" db="EMBL/GenBank/DDBJ databases">
        <title>Draft Genome Sequences of Epichloe bromicola Strains Isolated from Elymus ciliaris.</title>
        <authorList>
            <consortium name="Epichloe bromicola genome sequencing consortium"/>
            <person name="Miura A."/>
            <person name="Imano S."/>
            <person name="Ashida A."/>
            <person name="Sato I."/>
            <person name="Chiba S."/>
            <person name="Tanaka A."/>
            <person name="Camagna M."/>
            <person name="Takemoto D."/>
        </authorList>
    </citation>
    <scope>NUCLEOTIDE SEQUENCE [LARGE SCALE GENOMIC DNA]</scope>
    <source>
        <strain evidence="3">DP</strain>
    </source>
</reference>
<organism evidence="2 3">
    <name type="scientific">Epichloe bromicola</name>
    <dbReference type="NCBI Taxonomy" id="79588"/>
    <lineage>
        <taxon>Eukaryota</taxon>
        <taxon>Fungi</taxon>
        <taxon>Dikarya</taxon>
        <taxon>Ascomycota</taxon>
        <taxon>Pezizomycotina</taxon>
        <taxon>Sordariomycetes</taxon>
        <taxon>Hypocreomycetidae</taxon>
        <taxon>Hypocreales</taxon>
        <taxon>Clavicipitaceae</taxon>
        <taxon>Epichloe</taxon>
    </lineage>
</organism>
<comment type="similarity">
    <text evidence="1">Belongs to the NRP synthetase family.</text>
</comment>
<dbReference type="SUPFAM" id="SSF52777">
    <property type="entry name" value="CoA-dependent acyltransferases"/>
    <property type="match status" value="1"/>
</dbReference>
<dbReference type="Gene3D" id="3.30.300.30">
    <property type="match status" value="1"/>
</dbReference>
<dbReference type="Gene3D" id="2.30.38.10">
    <property type="entry name" value="Luciferase, Domain 3"/>
    <property type="match status" value="1"/>
</dbReference>
<dbReference type="PANTHER" id="PTHR45398:SF1">
    <property type="entry name" value="ENZYME, PUTATIVE (JCVI)-RELATED"/>
    <property type="match status" value="1"/>
</dbReference>
<keyword evidence="3" id="KW-1185">Reference proteome</keyword>